<sequence length="563" mass="62077">MSSEANTQEVIVPRARDNLGRPIYTSQLTRTEDQRDKVLLVKQQVTIPVIFIPGIMGTNLRNKKTLNSVWSPPNASFSLGDIAGVLGALFVWGFRGPKRRQELLKPDDVEVDDRGSVDPGASGLSEETARMRGWGKVMRTSYNPIMALLESRLDHIVKQRELQGWWQAESLRSPSDYGEELGSAAPLSSEELTAAGKYQFDIWCGGYNWLQSNRQSGQDVRDYIENTVLPFYREKGGVDPEQLARTKVILVTHSMGGLVARSLTQLHGYERVLGVVHGVLPALGSSAIYHHVRCGYEGAPQIVLGANAGEVTAVVANSPGALELAPSAEYRGGRPWLFLCDAQGQIMKDINGKPRAYPQHGDPYEEIYKSSAWYGLVPEQNVKYLDMSEIVKRKIPREEFDQRIDDVFTFHSDLAAAGYHPETYAHYGADDSSDRHSWRDMIWQGDSTSLESSGSTVKDNENGSYNGWFRRGLPSVVEGPLRSAMSQESFGSGGDGTVPTDSGLAPGKAGIKASFRQGSKGVGQYNTDKGYEHQKSYNDKRAQWATFYGVIKIAQNADWAGGS</sequence>
<dbReference type="EMBL" id="CP027750">
    <property type="protein sequence ID" value="AZE30926.1"/>
    <property type="molecule type" value="Genomic_DNA"/>
</dbReference>
<dbReference type="Proteomes" id="UP000280455">
    <property type="component" value="Chromosome"/>
</dbReference>
<dbReference type="PANTHER" id="PTHR11440">
    <property type="entry name" value="LECITHIN-CHOLESTEROL ACYLTRANSFERASE-RELATED"/>
    <property type="match status" value="1"/>
</dbReference>
<reference evidence="1 2" key="1">
    <citation type="submission" date="2018-03" db="EMBL/GenBank/DDBJ databases">
        <title>Diversity of phytobeneficial traits revealed by whole-genome analysis of worldwide-isolated phenazine-producing Pseudomonas spp.</title>
        <authorList>
            <person name="Biessy A."/>
            <person name="Novinscak A."/>
            <person name="Blom J."/>
            <person name="Leger G."/>
            <person name="Thomashow L.S."/>
            <person name="Cazorla F.M."/>
            <person name="Josic D."/>
            <person name="Filion M."/>
        </authorList>
    </citation>
    <scope>NUCLEOTIDE SEQUENCE [LARGE SCALE GENOMIC DNA]</scope>
    <source>
        <strain evidence="1 2">ChPhzS24</strain>
    </source>
</reference>
<accession>A0AAD0ZFC7</accession>
<dbReference type="AlphaFoldDB" id="A0AAD0ZFC7"/>
<gene>
    <name evidence="1" type="ORF">C4K07_4149</name>
</gene>
<dbReference type="RefSeq" id="WP_124301901.1">
    <property type="nucleotide sequence ID" value="NZ_CP027750.1"/>
</dbReference>
<protein>
    <recommendedName>
        <fullName evidence="3">PGAP1-like protein</fullName>
    </recommendedName>
</protein>
<dbReference type="Gene3D" id="3.40.50.1820">
    <property type="entry name" value="alpha/beta hydrolase"/>
    <property type="match status" value="1"/>
</dbReference>
<dbReference type="InterPro" id="IPR029058">
    <property type="entry name" value="AB_hydrolase_fold"/>
</dbReference>
<organism evidence="1 2">
    <name type="scientific">Pseudomonas chlororaphis subsp. aureofaciens</name>
    <dbReference type="NCBI Taxonomy" id="587851"/>
    <lineage>
        <taxon>Bacteria</taxon>
        <taxon>Pseudomonadati</taxon>
        <taxon>Pseudomonadota</taxon>
        <taxon>Gammaproteobacteria</taxon>
        <taxon>Pseudomonadales</taxon>
        <taxon>Pseudomonadaceae</taxon>
        <taxon>Pseudomonas</taxon>
    </lineage>
</organism>
<evidence type="ECO:0000313" key="1">
    <source>
        <dbReference type="EMBL" id="AZE30926.1"/>
    </source>
</evidence>
<dbReference type="SUPFAM" id="SSF53474">
    <property type="entry name" value="alpha/beta-Hydrolases"/>
    <property type="match status" value="1"/>
</dbReference>
<proteinExistence type="predicted"/>
<name>A0AAD0ZFC7_9PSED</name>
<evidence type="ECO:0008006" key="3">
    <source>
        <dbReference type="Google" id="ProtNLM"/>
    </source>
</evidence>
<evidence type="ECO:0000313" key="2">
    <source>
        <dbReference type="Proteomes" id="UP000280455"/>
    </source>
</evidence>